<comment type="function">
    <text evidence="4">Involved in the assembly process of the P-ring formation. It may associate with FlgF on the rod constituting a structure essential for the P-ring assembly or may act as a modulator protein for the P-ring assembly.</text>
</comment>
<dbReference type="PANTHER" id="PTHR36307">
    <property type="entry name" value="FLAGELLA BASAL BODY P-RING FORMATION PROTEIN FLGA"/>
    <property type="match status" value="1"/>
</dbReference>
<comment type="caution">
    <text evidence="6">The sequence shown here is derived from an EMBL/GenBank/DDBJ whole genome shotgun (WGS) entry which is preliminary data.</text>
</comment>
<feature type="domain" description="SAF" evidence="5">
    <location>
        <begin position="16"/>
        <end position="74"/>
    </location>
</feature>
<dbReference type="PANTHER" id="PTHR36307:SF1">
    <property type="entry name" value="FLAGELLA BASAL BODY P-RING FORMATION PROTEIN FLGA"/>
    <property type="match status" value="1"/>
</dbReference>
<keyword evidence="4" id="KW-1005">Bacterial flagellum biogenesis</keyword>
<evidence type="ECO:0000313" key="6">
    <source>
        <dbReference type="EMBL" id="KIT14297.1"/>
    </source>
</evidence>
<name>A0A0D1CI02_9RHOB</name>
<keyword evidence="7" id="KW-1185">Reference proteome</keyword>
<dbReference type="Gene3D" id="2.30.30.760">
    <property type="match status" value="1"/>
</dbReference>
<dbReference type="AlphaFoldDB" id="A0A0D1CI02"/>
<comment type="subcellular location">
    <subcellularLocation>
        <location evidence="1 4">Periplasm</location>
    </subcellularLocation>
</comment>
<dbReference type="NCBIfam" id="TIGR03170">
    <property type="entry name" value="flgA_cterm"/>
    <property type="match status" value="1"/>
</dbReference>
<keyword evidence="2 4" id="KW-0732">Signal</keyword>
<protein>
    <recommendedName>
        <fullName evidence="4">Flagella basal body P-ring formation protein FlgA</fullName>
    </recommendedName>
</protein>
<reference evidence="6 7" key="1">
    <citation type="submission" date="2015-02" db="EMBL/GenBank/DDBJ databases">
        <title>Genome Sequence of Jannaschia aquimarina DSM28248, a member of the Roseobacter clade.</title>
        <authorList>
            <person name="Voget S."/>
            <person name="Daniel R."/>
        </authorList>
    </citation>
    <scope>NUCLEOTIDE SEQUENCE [LARGE SCALE GENOMIC DNA]</scope>
    <source>
        <strain evidence="6 7">GSW-M26</strain>
    </source>
</reference>
<evidence type="ECO:0000256" key="2">
    <source>
        <dbReference type="ARBA" id="ARBA00022729"/>
    </source>
</evidence>
<evidence type="ECO:0000256" key="1">
    <source>
        <dbReference type="ARBA" id="ARBA00004418"/>
    </source>
</evidence>
<evidence type="ECO:0000259" key="5">
    <source>
        <dbReference type="SMART" id="SM00858"/>
    </source>
</evidence>
<dbReference type="STRING" id="935700.jaqu_40910"/>
<proteinExistence type="inferred from homology"/>
<keyword evidence="6" id="KW-0966">Cell projection</keyword>
<dbReference type="PATRIC" id="fig|935700.4.peg.4217"/>
<accession>A0A0D1CI02</accession>
<dbReference type="CDD" id="cd11614">
    <property type="entry name" value="SAF_CpaB_FlgA_like"/>
    <property type="match status" value="1"/>
</dbReference>
<dbReference type="Pfam" id="PF13144">
    <property type="entry name" value="ChapFlgA"/>
    <property type="match status" value="1"/>
</dbReference>
<keyword evidence="3 4" id="KW-0574">Periplasm</keyword>
<keyword evidence="6" id="KW-0282">Flagellum</keyword>
<organism evidence="6 7">
    <name type="scientific">Jannaschia aquimarina</name>
    <dbReference type="NCBI Taxonomy" id="935700"/>
    <lineage>
        <taxon>Bacteria</taxon>
        <taxon>Pseudomonadati</taxon>
        <taxon>Pseudomonadota</taxon>
        <taxon>Alphaproteobacteria</taxon>
        <taxon>Rhodobacterales</taxon>
        <taxon>Roseobacteraceae</taxon>
        <taxon>Jannaschia</taxon>
    </lineage>
</organism>
<dbReference type="GO" id="GO:0044780">
    <property type="term" value="P:bacterial-type flagellum assembly"/>
    <property type="evidence" value="ECO:0007669"/>
    <property type="project" value="InterPro"/>
</dbReference>
<dbReference type="Proteomes" id="UP000032232">
    <property type="component" value="Unassembled WGS sequence"/>
</dbReference>
<dbReference type="InterPro" id="IPR039246">
    <property type="entry name" value="Flagellar_FlgA"/>
</dbReference>
<dbReference type="OrthoDB" id="7619725at2"/>
<dbReference type="InterPro" id="IPR013974">
    <property type="entry name" value="SAF"/>
</dbReference>
<dbReference type="SMART" id="SM00858">
    <property type="entry name" value="SAF"/>
    <property type="match status" value="1"/>
</dbReference>
<sequence>MFRLFPLLMLAAPAWADTIVPVALIRAGTVVEAHHLEMVDGMAPGSISDMRDAIGLEARVNLYPHRPVRPEDLAMPTLIRRNERVIVTYVSDGLRISADGRALSRAGAGEDVRVMNLNSRTTVIGIAVAEGMVEVR</sequence>
<evidence type="ECO:0000256" key="3">
    <source>
        <dbReference type="ARBA" id="ARBA00022764"/>
    </source>
</evidence>
<evidence type="ECO:0000256" key="4">
    <source>
        <dbReference type="RuleBase" id="RU362063"/>
    </source>
</evidence>
<comment type="similarity">
    <text evidence="4">Belongs to the FlgA family.</text>
</comment>
<dbReference type="InterPro" id="IPR017585">
    <property type="entry name" value="SAF_FlgA"/>
</dbReference>
<dbReference type="GO" id="GO:0042597">
    <property type="term" value="C:periplasmic space"/>
    <property type="evidence" value="ECO:0007669"/>
    <property type="project" value="UniProtKB-SubCell"/>
</dbReference>
<evidence type="ECO:0000313" key="7">
    <source>
        <dbReference type="Proteomes" id="UP000032232"/>
    </source>
</evidence>
<keyword evidence="6" id="KW-0969">Cilium</keyword>
<gene>
    <name evidence="6" type="ORF">jaqu_40910</name>
</gene>
<feature type="chain" id="PRO_5005112244" description="Flagella basal body P-ring formation protein FlgA" evidence="4">
    <location>
        <begin position="17"/>
        <end position="136"/>
    </location>
</feature>
<dbReference type="EMBL" id="JYFE01000081">
    <property type="protein sequence ID" value="KIT14297.1"/>
    <property type="molecule type" value="Genomic_DNA"/>
</dbReference>
<dbReference type="RefSeq" id="WP_043920847.1">
    <property type="nucleotide sequence ID" value="NZ_FZPF01000001.1"/>
</dbReference>
<feature type="signal peptide" evidence="4">
    <location>
        <begin position="1"/>
        <end position="16"/>
    </location>
</feature>